<dbReference type="OrthoDB" id="8684708at2"/>
<accession>A0A9Q6ID20</accession>
<proteinExistence type="predicted"/>
<evidence type="ECO:0000313" key="2">
    <source>
        <dbReference type="Proteomes" id="UP000248188"/>
    </source>
</evidence>
<dbReference type="InterPro" id="IPR032710">
    <property type="entry name" value="NTF2-like_dom_sf"/>
</dbReference>
<dbReference type="RefSeq" id="WP_102879226.1">
    <property type="nucleotide sequence ID" value="NZ_CP063455.1"/>
</dbReference>
<reference evidence="1 2" key="1">
    <citation type="submission" date="2018-06" db="EMBL/GenBank/DDBJ databases">
        <title>Pseudomonas diversity within urban Lake Michigan freshwaters.</title>
        <authorList>
            <person name="Batrich M."/>
            <person name="Hatzopoulos T."/>
            <person name="Putonti C."/>
        </authorList>
    </citation>
    <scope>NUCLEOTIDE SEQUENCE [LARGE SCALE GENOMIC DNA]</scope>
    <source>
        <strain evidence="1 2">MB-090624</strain>
    </source>
</reference>
<comment type="caution">
    <text evidence="1">The sequence shown here is derived from an EMBL/GenBank/DDBJ whole genome shotgun (WGS) entry which is preliminary data.</text>
</comment>
<organism evidence="1 2">
    <name type="scientific">Pseudomonas protegens</name>
    <dbReference type="NCBI Taxonomy" id="380021"/>
    <lineage>
        <taxon>Bacteria</taxon>
        <taxon>Pseudomonadati</taxon>
        <taxon>Pseudomonadota</taxon>
        <taxon>Gammaproteobacteria</taxon>
        <taxon>Pseudomonadales</taxon>
        <taxon>Pseudomonadaceae</taxon>
        <taxon>Pseudomonas</taxon>
    </lineage>
</organism>
<gene>
    <name evidence="1" type="ORF">DMX08_25300</name>
</gene>
<name>A0A9Q6ID20_9PSED</name>
<evidence type="ECO:0000313" key="1">
    <source>
        <dbReference type="EMBL" id="PYC31278.1"/>
    </source>
</evidence>
<dbReference type="GO" id="GO:0016853">
    <property type="term" value="F:isomerase activity"/>
    <property type="evidence" value="ECO:0007669"/>
    <property type="project" value="UniProtKB-KW"/>
</dbReference>
<dbReference type="EMBL" id="QJRN01000018">
    <property type="protein sequence ID" value="PYC31278.1"/>
    <property type="molecule type" value="Genomic_DNA"/>
</dbReference>
<dbReference type="AlphaFoldDB" id="A0A9Q6ID20"/>
<keyword evidence="1" id="KW-0413">Isomerase</keyword>
<dbReference type="SUPFAM" id="SSF54427">
    <property type="entry name" value="NTF2-like"/>
    <property type="match status" value="1"/>
</dbReference>
<dbReference type="Proteomes" id="UP000248188">
    <property type="component" value="Unassembled WGS sequence"/>
</dbReference>
<protein>
    <submittedName>
        <fullName evidence="1">Ketosteroid isomerase</fullName>
    </submittedName>
</protein>
<dbReference type="Gene3D" id="3.10.450.50">
    <property type="match status" value="1"/>
</dbReference>
<sequence>MSGIDVSLAPAIRAYVMAANTGDSSVAAAIFAAEAQVFDEREHRVGPQEIARWMDASHRVRPRLQILGVQQRTGKVLLDSLVCGDFSASPQTLRYTFRLDPQGRIARLDISR</sequence>